<keyword evidence="2" id="KW-1185">Reference proteome</keyword>
<proteinExistence type="predicted"/>
<dbReference type="Proteomes" id="UP001367771">
    <property type="component" value="Unassembled WGS sequence"/>
</dbReference>
<organism evidence="1 2">
    <name type="scientific">Sphingomonas kyungheensis</name>
    <dbReference type="NCBI Taxonomy" id="1069987"/>
    <lineage>
        <taxon>Bacteria</taxon>
        <taxon>Pseudomonadati</taxon>
        <taxon>Pseudomonadota</taxon>
        <taxon>Alphaproteobacteria</taxon>
        <taxon>Sphingomonadales</taxon>
        <taxon>Sphingomonadaceae</taxon>
        <taxon>Sphingomonas</taxon>
    </lineage>
</organism>
<dbReference type="EMBL" id="JBBBDM010000002">
    <property type="protein sequence ID" value="MEI5686647.1"/>
    <property type="molecule type" value="Genomic_DNA"/>
</dbReference>
<reference evidence="1 2" key="1">
    <citation type="journal article" date="2013" name="Int. J. Syst. Evol. Microbiol.">
        <title>Sphingomonas kyungheensis sp. nov., a bacterium with ginsenoside-converting activity isolated from soil of a ginseng field.</title>
        <authorList>
            <person name="Son H.M."/>
            <person name="Yang J.E."/>
            <person name="Park Y."/>
            <person name="Han C.K."/>
            <person name="Kim S.G."/>
            <person name="Kook M."/>
            <person name="Yi T.H."/>
        </authorList>
    </citation>
    <scope>NUCLEOTIDE SEQUENCE [LARGE SCALE GENOMIC DNA]</scope>
    <source>
        <strain evidence="1 2">LMG 26582</strain>
    </source>
</reference>
<evidence type="ECO:0000313" key="2">
    <source>
        <dbReference type="Proteomes" id="UP001367771"/>
    </source>
</evidence>
<dbReference type="Gene3D" id="2.60.120.260">
    <property type="entry name" value="Galactose-binding domain-like"/>
    <property type="match status" value="1"/>
</dbReference>
<dbReference type="InterPro" id="IPR008979">
    <property type="entry name" value="Galactose-bd-like_sf"/>
</dbReference>
<comment type="caution">
    <text evidence="1">The sequence shown here is derived from an EMBL/GenBank/DDBJ whole genome shotgun (WGS) entry which is preliminary data.</text>
</comment>
<gene>
    <name evidence="1" type="ORF">V8201_06095</name>
</gene>
<name>A0ABU8H0Y7_9SPHN</name>
<accession>A0ABU8H0Y7</accession>
<protein>
    <submittedName>
        <fullName evidence="1">Uncharacterized protein</fullName>
    </submittedName>
</protein>
<evidence type="ECO:0000313" key="1">
    <source>
        <dbReference type="EMBL" id="MEI5686647.1"/>
    </source>
</evidence>
<dbReference type="RefSeq" id="WP_336544734.1">
    <property type="nucleotide sequence ID" value="NZ_JBBBDM010000002.1"/>
</dbReference>
<dbReference type="SUPFAM" id="SSF49785">
    <property type="entry name" value="Galactose-binding domain-like"/>
    <property type="match status" value="1"/>
</dbReference>
<sequence length="194" mass="19892">MIGTFAMFVAGLASGAPDQAVPAPAPAAQPSIFDKAVNAPGIGWMPYGPNQTARQVAAAEVPGGNAVQIKVAKAGANVWDSGANYPTIKPIAAGDTMMVMIFLRAPNATDAAPITIPVGVGGAAPPYTPITSEPIKVGPTWKRYYVSGVANEAYAPGKANLFVQLAGAKQVIEVGPAFLIDLGPNFDRSKIPHN</sequence>